<keyword evidence="2" id="KW-0812">Transmembrane</keyword>
<dbReference type="RefSeq" id="WP_180307746.1">
    <property type="nucleotide sequence ID" value="NZ_CP058952.1"/>
</dbReference>
<evidence type="ECO:0000313" key="6">
    <source>
        <dbReference type="EMBL" id="QLI80606.1"/>
    </source>
</evidence>
<dbReference type="PROSITE" id="PS52015">
    <property type="entry name" value="TONB_CTD"/>
    <property type="match status" value="1"/>
</dbReference>
<dbReference type="Pfam" id="PF03544">
    <property type="entry name" value="TonB_C"/>
    <property type="match status" value="1"/>
</dbReference>
<reference evidence="6 7" key="1">
    <citation type="journal article" date="2016" name="Int. J. Syst. Evol. Microbiol.">
        <title>Chitinibacter fontanus sp. nov., isolated from a spring.</title>
        <authorList>
            <person name="Sheu S.Y."/>
            <person name="Li Y.S."/>
            <person name="Young C.C."/>
            <person name="Chen W.M."/>
        </authorList>
    </citation>
    <scope>NUCLEOTIDE SEQUENCE [LARGE SCALE GENOMIC DNA]</scope>
    <source>
        <strain evidence="6 7">STM-7</strain>
    </source>
</reference>
<dbReference type="GO" id="GO:0055085">
    <property type="term" value="P:transmembrane transport"/>
    <property type="evidence" value="ECO:0007669"/>
    <property type="project" value="InterPro"/>
</dbReference>
<evidence type="ECO:0000256" key="2">
    <source>
        <dbReference type="ARBA" id="ARBA00022692"/>
    </source>
</evidence>
<dbReference type="SUPFAM" id="SSF74653">
    <property type="entry name" value="TolA/TonB C-terminal domain"/>
    <property type="match status" value="1"/>
</dbReference>
<dbReference type="Proteomes" id="UP000510822">
    <property type="component" value="Chromosome"/>
</dbReference>
<evidence type="ECO:0000256" key="4">
    <source>
        <dbReference type="ARBA" id="ARBA00023136"/>
    </source>
</evidence>
<evidence type="ECO:0000256" key="3">
    <source>
        <dbReference type="ARBA" id="ARBA00022989"/>
    </source>
</evidence>
<comment type="subcellular location">
    <subcellularLocation>
        <location evidence="1">Membrane</location>
        <topology evidence="1">Single-pass membrane protein</topology>
    </subcellularLocation>
</comment>
<sequence>MKQSYQIALSGYLLLSGFVFAGEGHKMLFKPMSNEIVVERTAPKPVYPAISRDLGEAGTVQLLLIVGEDGAVIETQILSASFPRLGKACAQAMGRMRFVPIVRNDTTYRFQTSIKCSFRLEAAASEASSVASK</sequence>
<keyword evidence="3" id="KW-1133">Transmembrane helix</keyword>
<dbReference type="GO" id="GO:0016020">
    <property type="term" value="C:membrane"/>
    <property type="evidence" value="ECO:0007669"/>
    <property type="project" value="UniProtKB-SubCell"/>
</dbReference>
<dbReference type="KEGG" id="cfon:HZU75_03150"/>
<feature type="domain" description="TonB C-terminal" evidence="5">
    <location>
        <begin position="32"/>
        <end position="127"/>
    </location>
</feature>
<dbReference type="NCBIfam" id="TIGR01352">
    <property type="entry name" value="tonB_Cterm"/>
    <property type="match status" value="1"/>
</dbReference>
<keyword evidence="4" id="KW-0472">Membrane</keyword>
<organism evidence="6 7">
    <name type="scientific">Chitinibacter fontanus</name>
    <dbReference type="NCBI Taxonomy" id="1737446"/>
    <lineage>
        <taxon>Bacteria</taxon>
        <taxon>Pseudomonadati</taxon>
        <taxon>Pseudomonadota</taxon>
        <taxon>Betaproteobacteria</taxon>
        <taxon>Neisseriales</taxon>
        <taxon>Chitinibacteraceae</taxon>
        <taxon>Chitinibacter</taxon>
    </lineage>
</organism>
<dbReference type="AlphaFoldDB" id="A0A7D5ZAJ9"/>
<keyword evidence="7" id="KW-1185">Reference proteome</keyword>
<protein>
    <submittedName>
        <fullName evidence="6">TonB family protein</fullName>
    </submittedName>
</protein>
<gene>
    <name evidence="6" type="ORF">HZU75_03150</name>
</gene>
<evidence type="ECO:0000313" key="7">
    <source>
        <dbReference type="Proteomes" id="UP000510822"/>
    </source>
</evidence>
<dbReference type="InterPro" id="IPR037682">
    <property type="entry name" value="TonB_C"/>
</dbReference>
<evidence type="ECO:0000259" key="5">
    <source>
        <dbReference type="PROSITE" id="PS52015"/>
    </source>
</evidence>
<name>A0A7D5ZAJ9_9NEIS</name>
<dbReference type="Gene3D" id="3.30.1150.10">
    <property type="match status" value="1"/>
</dbReference>
<dbReference type="EMBL" id="CP058952">
    <property type="protein sequence ID" value="QLI80606.1"/>
    <property type="molecule type" value="Genomic_DNA"/>
</dbReference>
<dbReference type="InterPro" id="IPR006260">
    <property type="entry name" value="TonB/TolA_C"/>
</dbReference>
<evidence type="ECO:0000256" key="1">
    <source>
        <dbReference type="ARBA" id="ARBA00004167"/>
    </source>
</evidence>
<proteinExistence type="predicted"/>
<accession>A0A7D5ZAJ9</accession>